<dbReference type="EMBL" id="CM003156">
    <property type="protein sequence ID" value="KIS66815.1"/>
    <property type="molecule type" value="Genomic_DNA"/>
</dbReference>
<name>A0A0D1DW96_MYCMD</name>
<dbReference type="VEuPathDB" id="FungiDB:UMAG_04876"/>
<reference evidence="2 3" key="1">
    <citation type="journal article" date="2006" name="Nature">
        <title>Insights from the genome of the biotrophic fungal plant pathogen Ustilago maydis.</title>
        <authorList>
            <person name="Kamper J."/>
            <person name="Kahmann R."/>
            <person name="Bolker M."/>
            <person name="Ma L.J."/>
            <person name="Brefort T."/>
            <person name="Saville B.J."/>
            <person name="Banuett F."/>
            <person name="Kronstad J.W."/>
            <person name="Gold S.E."/>
            <person name="Muller O."/>
            <person name="Perlin M.H."/>
            <person name="Wosten H.A."/>
            <person name="de Vries R."/>
            <person name="Ruiz-Herrera J."/>
            <person name="Reynaga-Pena C.G."/>
            <person name="Snetselaar K."/>
            <person name="McCann M."/>
            <person name="Perez-Martin J."/>
            <person name="Feldbrugge M."/>
            <person name="Basse C.W."/>
            <person name="Steinberg G."/>
            <person name="Ibeas J.I."/>
            <person name="Holloman W."/>
            <person name="Guzman P."/>
            <person name="Farman M."/>
            <person name="Stajich J.E."/>
            <person name="Sentandreu R."/>
            <person name="Gonzalez-Prieto J.M."/>
            <person name="Kennell J.C."/>
            <person name="Molina L."/>
            <person name="Schirawski J."/>
            <person name="Mendoza-Mendoza A."/>
            <person name="Greilinger D."/>
            <person name="Munch K."/>
            <person name="Rossel N."/>
            <person name="Scherer M."/>
            <person name="Vranes M."/>
            <person name="Ladendorf O."/>
            <person name="Vincon V."/>
            <person name="Fuchs U."/>
            <person name="Sandrock B."/>
            <person name="Meng S."/>
            <person name="Ho E.C."/>
            <person name="Cahill M.J."/>
            <person name="Boyce K.J."/>
            <person name="Klose J."/>
            <person name="Klosterman S.J."/>
            <person name="Deelstra H.J."/>
            <person name="Ortiz-Castellanos L."/>
            <person name="Li W."/>
            <person name="Sanchez-Alonso P."/>
            <person name="Schreier P.H."/>
            <person name="Hauser-Hahn I."/>
            <person name="Vaupel M."/>
            <person name="Koopmann E."/>
            <person name="Friedrich G."/>
            <person name="Voss H."/>
            <person name="Schluter T."/>
            <person name="Margolis J."/>
            <person name="Platt D."/>
            <person name="Swimmer C."/>
            <person name="Gnirke A."/>
            <person name="Chen F."/>
            <person name="Vysotskaia V."/>
            <person name="Mannhaupt G."/>
            <person name="Guldener U."/>
            <person name="Munsterkotter M."/>
            <person name="Haase D."/>
            <person name="Oesterheld M."/>
            <person name="Mewes H.W."/>
            <person name="Mauceli E.W."/>
            <person name="DeCaprio D."/>
            <person name="Wade C.M."/>
            <person name="Butler J."/>
            <person name="Young S."/>
            <person name="Jaffe D.B."/>
            <person name="Calvo S."/>
            <person name="Nusbaum C."/>
            <person name="Galagan J."/>
            <person name="Birren B.W."/>
        </authorList>
    </citation>
    <scope>NUCLEOTIDE SEQUENCE [LARGE SCALE GENOMIC DNA]</scope>
    <source>
        <strain evidence="3">DSM 14603 / FGSC 9021 / UM521</strain>
    </source>
</reference>
<evidence type="ECO:0000256" key="1">
    <source>
        <dbReference type="SAM" id="MobiDB-lite"/>
    </source>
</evidence>
<accession>A0A0D1DW96</accession>
<proteinExistence type="predicted"/>
<gene>
    <name evidence="2" type="ORF">UMAG_04876</name>
</gene>
<sequence>MNRVSGGCCCTNRAIGAHKTSRDNENEKSMQTQSRPKMPELGSSMQSGRSEANQGLRGSPRVDDKLGARNACAYKQSGLDACGMGDTLHVQHATRIKSAGKFQ</sequence>
<dbReference type="RefSeq" id="XP_011391714.1">
    <property type="nucleotide sequence ID" value="XM_011393412.1"/>
</dbReference>
<evidence type="ECO:0000313" key="3">
    <source>
        <dbReference type="Proteomes" id="UP000000561"/>
    </source>
</evidence>
<dbReference type="Proteomes" id="UP000000561">
    <property type="component" value="Chromosome 17"/>
</dbReference>
<feature type="compositionally biased region" description="Polar residues" evidence="1">
    <location>
        <begin position="43"/>
        <end position="53"/>
    </location>
</feature>
<dbReference type="KEGG" id="uma:UMAG_04876"/>
<dbReference type="InParanoid" id="A0A0D1DW96"/>
<evidence type="ECO:0000313" key="2">
    <source>
        <dbReference type="EMBL" id="KIS66815.1"/>
    </source>
</evidence>
<dbReference type="AlphaFoldDB" id="A0A0D1DW96"/>
<feature type="region of interest" description="Disordered" evidence="1">
    <location>
        <begin position="19"/>
        <end position="64"/>
    </location>
</feature>
<keyword evidence="3" id="KW-1185">Reference proteome</keyword>
<dbReference type="GeneID" id="23564918"/>
<organism evidence="2 3">
    <name type="scientific">Mycosarcoma maydis</name>
    <name type="common">Corn smut fungus</name>
    <name type="synonym">Ustilago maydis</name>
    <dbReference type="NCBI Taxonomy" id="5270"/>
    <lineage>
        <taxon>Eukaryota</taxon>
        <taxon>Fungi</taxon>
        <taxon>Dikarya</taxon>
        <taxon>Basidiomycota</taxon>
        <taxon>Ustilaginomycotina</taxon>
        <taxon>Ustilaginomycetes</taxon>
        <taxon>Ustilaginales</taxon>
        <taxon>Ustilaginaceae</taxon>
        <taxon>Mycosarcoma</taxon>
    </lineage>
</organism>
<protein>
    <submittedName>
        <fullName evidence="2">Uncharacterized protein</fullName>
    </submittedName>
</protein>